<dbReference type="EMBL" id="BDDD01002434">
    <property type="protein sequence ID" value="GAV81557.1"/>
    <property type="molecule type" value="Genomic_DNA"/>
</dbReference>
<feature type="region of interest" description="Disordered" evidence="1">
    <location>
        <begin position="294"/>
        <end position="324"/>
    </location>
</feature>
<dbReference type="PANTHER" id="PTHR35477:SF1">
    <property type="entry name" value="OS06G0728500 PROTEIN"/>
    <property type="match status" value="1"/>
</dbReference>
<comment type="caution">
    <text evidence="2">The sequence shown here is derived from an EMBL/GenBank/DDBJ whole genome shotgun (WGS) entry which is preliminary data.</text>
</comment>
<reference evidence="3" key="1">
    <citation type="submission" date="2016-04" db="EMBL/GenBank/DDBJ databases">
        <title>Cephalotus genome sequencing.</title>
        <authorList>
            <person name="Fukushima K."/>
            <person name="Hasebe M."/>
            <person name="Fang X."/>
        </authorList>
    </citation>
    <scope>NUCLEOTIDE SEQUENCE [LARGE SCALE GENOMIC DNA]</scope>
    <source>
        <strain evidence="3">cv. St1</strain>
    </source>
</reference>
<feature type="compositionally biased region" description="Low complexity" evidence="1">
    <location>
        <begin position="33"/>
        <end position="54"/>
    </location>
</feature>
<dbReference type="PANTHER" id="PTHR35477">
    <property type="entry name" value="OS06G0728500 PROTEIN"/>
    <property type="match status" value="1"/>
</dbReference>
<feature type="compositionally biased region" description="Basic and acidic residues" evidence="1">
    <location>
        <begin position="294"/>
        <end position="314"/>
    </location>
</feature>
<accession>A0A1Q3CMT8</accession>
<dbReference type="Proteomes" id="UP000187406">
    <property type="component" value="Unassembled WGS sequence"/>
</dbReference>
<feature type="region of interest" description="Disordered" evidence="1">
    <location>
        <begin position="204"/>
        <end position="225"/>
    </location>
</feature>
<dbReference type="OrthoDB" id="1910495at2759"/>
<protein>
    <submittedName>
        <fullName evidence="2">Uncharacterized protein</fullName>
    </submittedName>
</protein>
<name>A0A1Q3CMT8_CEPFO</name>
<dbReference type="AlphaFoldDB" id="A0A1Q3CMT8"/>
<dbReference type="InParanoid" id="A0A1Q3CMT8"/>
<dbReference type="FunCoup" id="A0A1Q3CMT8">
    <property type="interactions" value="777"/>
</dbReference>
<feature type="compositionally biased region" description="Low complexity" evidence="1">
    <location>
        <begin position="205"/>
        <end position="218"/>
    </location>
</feature>
<organism evidence="2 3">
    <name type="scientific">Cephalotus follicularis</name>
    <name type="common">Albany pitcher plant</name>
    <dbReference type="NCBI Taxonomy" id="3775"/>
    <lineage>
        <taxon>Eukaryota</taxon>
        <taxon>Viridiplantae</taxon>
        <taxon>Streptophyta</taxon>
        <taxon>Embryophyta</taxon>
        <taxon>Tracheophyta</taxon>
        <taxon>Spermatophyta</taxon>
        <taxon>Magnoliopsida</taxon>
        <taxon>eudicotyledons</taxon>
        <taxon>Gunneridae</taxon>
        <taxon>Pentapetalae</taxon>
        <taxon>rosids</taxon>
        <taxon>fabids</taxon>
        <taxon>Oxalidales</taxon>
        <taxon>Cephalotaceae</taxon>
        <taxon>Cephalotus</taxon>
    </lineage>
</organism>
<feature type="region of interest" description="Disordered" evidence="1">
    <location>
        <begin position="26"/>
        <end position="61"/>
    </location>
</feature>
<sequence>MDASFCDINHLDADVLLPPRKRLLAGFKKQSPDGNGQSSEGNGQSSDGNGQISDCNGLSSDGNAASHTPLTALSLVPPSTSFPVGFYTNIDILLNHRLNNLNLSPEELVEASKSAAAAADKAAKDARAAAEDKAAIAAKAVAVAKSALELVSSFNEEAASKERCLKKNKLKKHVPVQLLYKNNKPVENCRADEDLARRLHRAINSSPRISKNSSSSGVKSHKNKKLKNLPISEKIGVSNGSLILRGNSTSTPTVDKTWVSNGNAVAGDLDSEGSIREIYTVKANDKVSKYEKNGHLEMDDGEADSRHSKEKGWEDMSPPGKRRGRVKLKKLPLSICSIRDQVNPKEETMIRSSSLTEKNKGIHTARSKPLFSLESSPDGVMPIEATTVWKCQEIKAAACVKQNKVMQS</sequence>
<proteinExistence type="predicted"/>
<evidence type="ECO:0000313" key="3">
    <source>
        <dbReference type="Proteomes" id="UP000187406"/>
    </source>
</evidence>
<evidence type="ECO:0000256" key="1">
    <source>
        <dbReference type="SAM" id="MobiDB-lite"/>
    </source>
</evidence>
<dbReference type="STRING" id="3775.A0A1Q3CMT8"/>
<gene>
    <name evidence="2" type="ORF">CFOL_v3_25011</name>
</gene>
<evidence type="ECO:0000313" key="2">
    <source>
        <dbReference type="EMBL" id="GAV81557.1"/>
    </source>
</evidence>
<keyword evidence="3" id="KW-1185">Reference proteome</keyword>